<reference evidence="3" key="1">
    <citation type="journal article" date="2023" name="PLoS Negl. Trop. Dis.">
        <title>A genome sequence for Biomphalaria pfeifferi, the major vector snail for the human-infecting parasite Schistosoma mansoni.</title>
        <authorList>
            <person name="Bu L."/>
            <person name="Lu L."/>
            <person name="Laidemitt M.R."/>
            <person name="Zhang S.M."/>
            <person name="Mutuku M."/>
            <person name="Mkoji G."/>
            <person name="Steinauer M."/>
            <person name="Loker E.S."/>
        </authorList>
    </citation>
    <scope>NUCLEOTIDE SEQUENCE</scope>
    <source>
        <strain evidence="3">KasaAsao</strain>
    </source>
</reference>
<dbReference type="EMBL" id="JASAOG010000167">
    <property type="protein sequence ID" value="KAK0046345.1"/>
    <property type="molecule type" value="Genomic_DNA"/>
</dbReference>
<dbReference type="PROSITE" id="PS50958">
    <property type="entry name" value="SMB_2"/>
    <property type="match status" value="1"/>
</dbReference>
<proteinExistence type="predicted"/>
<keyword evidence="4" id="KW-1185">Reference proteome</keyword>
<feature type="domain" description="SMB" evidence="2">
    <location>
        <begin position="50"/>
        <end position="94"/>
    </location>
</feature>
<dbReference type="SUPFAM" id="SSF90188">
    <property type="entry name" value="Somatomedin B domain"/>
    <property type="match status" value="1"/>
</dbReference>
<accession>A0AAD8B1G9</accession>
<dbReference type="AlphaFoldDB" id="A0AAD8B1G9"/>
<dbReference type="Gene3D" id="4.10.410.20">
    <property type="match status" value="1"/>
</dbReference>
<protein>
    <recommendedName>
        <fullName evidence="2">SMB domain-containing protein</fullName>
    </recommendedName>
</protein>
<dbReference type="InterPro" id="IPR036024">
    <property type="entry name" value="Somatomedin_B-like_dom_sf"/>
</dbReference>
<organism evidence="3 4">
    <name type="scientific">Biomphalaria pfeifferi</name>
    <name type="common">Bloodfluke planorb</name>
    <name type="synonym">Freshwater snail</name>
    <dbReference type="NCBI Taxonomy" id="112525"/>
    <lineage>
        <taxon>Eukaryota</taxon>
        <taxon>Metazoa</taxon>
        <taxon>Spiralia</taxon>
        <taxon>Lophotrochozoa</taxon>
        <taxon>Mollusca</taxon>
        <taxon>Gastropoda</taxon>
        <taxon>Heterobranchia</taxon>
        <taxon>Euthyneura</taxon>
        <taxon>Panpulmonata</taxon>
        <taxon>Hygrophila</taxon>
        <taxon>Lymnaeoidea</taxon>
        <taxon>Planorbidae</taxon>
        <taxon>Biomphalaria</taxon>
    </lineage>
</organism>
<evidence type="ECO:0000256" key="1">
    <source>
        <dbReference type="ARBA" id="ARBA00023157"/>
    </source>
</evidence>
<keyword evidence="1" id="KW-1015">Disulfide bond</keyword>
<sequence>MFSHLKIHWRIHFLECFYFYNLINAYVNLDAFLVNTKKGAPPALRTSTDDLNSCRNRCQEMDLAVLQIHCSCVDTCFAYKNCCYDIEIECPLVVQQGLERYGHMLDVQVECMEMGDFLAVASCPGETNYSQRLINKDSVYDIMINTPVQDPSTSIVFANQDIYRCNFPNGSNKPLKWRIYLSVSDLPYDNIISRIEQYKFHSPFYRESQVSASSLCLYRTFKWCDQQERTRCPNPITWISIQRLRCQTNKCTVCRLNASNLCVSEPYDLHSGSVIMTPKLHDLVLSVDNLPWSQAECRMSTNVTLSSLMCRFVNCTTHLGFHLHQDGSCRKFNLLFIAFPGDGWRIDPEESSDILDYMTYYLIHVLNIKNVWKVEPKFTLYHLESKQNVSVSTFVIDYNSSAPENFLFLRYSHELSILASDVRTMVDIKLNKGQKEMSNLSLVYPHQTAQSRPPFFRWCQTDNLAIRRTNYITFLASNSTEKNFWICLCRSLYKSENLLDVCIYVQCCEFQCFYGNQLGFHFPEKESSTTSTFRHANILGIILFVVVSKIGIV</sequence>
<evidence type="ECO:0000259" key="2">
    <source>
        <dbReference type="PROSITE" id="PS50958"/>
    </source>
</evidence>
<gene>
    <name evidence="3" type="ORF">Bpfe_024272</name>
</gene>
<reference evidence="3" key="2">
    <citation type="submission" date="2023-04" db="EMBL/GenBank/DDBJ databases">
        <authorList>
            <person name="Bu L."/>
            <person name="Lu L."/>
            <person name="Laidemitt M.R."/>
            <person name="Zhang S.M."/>
            <person name="Mutuku M."/>
            <person name="Mkoji G."/>
            <person name="Steinauer M."/>
            <person name="Loker E.S."/>
        </authorList>
    </citation>
    <scope>NUCLEOTIDE SEQUENCE</scope>
    <source>
        <strain evidence="3">KasaAsao</strain>
        <tissue evidence="3">Whole Snail</tissue>
    </source>
</reference>
<evidence type="ECO:0000313" key="4">
    <source>
        <dbReference type="Proteomes" id="UP001233172"/>
    </source>
</evidence>
<dbReference type="Proteomes" id="UP001233172">
    <property type="component" value="Unassembled WGS sequence"/>
</dbReference>
<name>A0AAD8B1G9_BIOPF</name>
<dbReference type="InterPro" id="IPR001212">
    <property type="entry name" value="Somatomedin_B_dom"/>
</dbReference>
<comment type="caution">
    <text evidence="3">The sequence shown here is derived from an EMBL/GenBank/DDBJ whole genome shotgun (WGS) entry which is preliminary data.</text>
</comment>
<evidence type="ECO:0000313" key="3">
    <source>
        <dbReference type="EMBL" id="KAK0046345.1"/>
    </source>
</evidence>